<organism evidence="8 9">
    <name type="scientific">Nocardia callitridis</name>
    <dbReference type="NCBI Taxonomy" id="648753"/>
    <lineage>
        <taxon>Bacteria</taxon>
        <taxon>Bacillati</taxon>
        <taxon>Actinomycetota</taxon>
        <taxon>Actinomycetes</taxon>
        <taxon>Mycobacteriales</taxon>
        <taxon>Nocardiaceae</taxon>
        <taxon>Nocardia</taxon>
    </lineage>
</organism>
<evidence type="ECO:0000256" key="1">
    <source>
        <dbReference type="ARBA" id="ARBA00004141"/>
    </source>
</evidence>
<dbReference type="InterPro" id="IPR000412">
    <property type="entry name" value="ABC_2_transport"/>
</dbReference>
<evidence type="ECO:0000313" key="9">
    <source>
        <dbReference type="Proteomes" id="UP001500603"/>
    </source>
</evidence>
<evidence type="ECO:0000256" key="4">
    <source>
        <dbReference type="ARBA" id="ARBA00023136"/>
    </source>
</evidence>
<dbReference type="PANTHER" id="PTHR43027">
    <property type="entry name" value="DOXORUBICIN RESISTANCE ABC TRANSPORTER PERMEASE PROTEIN DRRC-RELATED"/>
    <property type="match status" value="1"/>
</dbReference>
<evidence type="ECO:0000313" key="8">
    <source>
        <dbReference type="EMBL" id="GAA5066863.1"/>
    </source>
</evidence>
<keyword evidence="4 6" id="KW-0472">Membrane</keyword>
<dbReference type="EMBL" id="BAABJM010000007">
    <property type="protein sequence ID" value="GAA5066863.1"/>
    <property type="molecule type" value="Genomic_DNA"/>
</dbReference>
<gene>
    <name evidence="8" type="ORF">GCM10023318_55480</name>
</gene>
<feature type="transmembrane region" description="Helical" evidence="6">
    <location>
        <begin position="244"/>
        <end position="263"/>
    </location>
</feature>
<keyword evidence="2 6" id="KW-0812">Transmembrane</keyword>
<evidence type="ECO:0000256" key="3">
    <source>
        <dbReference type="ARBA" id="ARBA00022989"/>
    </source>
</evidence>
<dbReference type="Proteomes" id="UP001500603">
    <property type="component" value="Unassembled WGS sequence"/>
</dbReference>
<evidence type="ECO:0000256" key="2">
    <source>
        <dbReference type="ARBA" id="ARBA00022692"/>
    </source>
</evidence>
<dbReference type="RefSeq" id="WP_345499126.1">
    <property type="nucleotide sequence ID" value="NZ_BAABJM010000007.1"/>
</dbReference>
<protein>
    <recommendedName>
        <fullName evidence="6">Transport permease protein</fullName>
    </recommendedName>
</protein>
<comment type="subcellular location">
    <subcellularLocation>
        <location evidence="6">Cell membrane</location>
        <topology evidence="6">Multi-pass membrane protein</topology>
    </subcellularLocation>
    <subcellularLocation>
        <location evidence="1">Membrane</location>
        <topology evidence="1">Multi-pass membrane protein</topology>
    </subcellularLocation>
</comment>
<name>A0ABP9KVU2_9NOCA</name>
<feature type="transmembrane region" description="Helical" evidence="6">
    <location>
        <begin position="43"/>
        <end position="66"/>
    </location>
</feature>
<dbReference type="InterPro" id="IPR047817">
    <property type="entry name" value="ABC2_TM_bact-type"/>
</dbReference>
<keyword evidence="6" id="KW-0813">Transport</keyword>
<comment type="caution">
    <text evidence="8">The sequence shown here is derived from an EMBL/GenBank/DDBJ whole genome shotgun (WGS) entry which is preliminary data.</text>
</comment>
<comment type="similarity">
    <text evidence="6">Belongs to the ABC-2 integral membrane protein family.</text>
</comment>
<sequence length="272" mass="28823">MSAESVGQVNVSESRPQYTGTLLGHSLVEAGRLLRRWSRQPEVLTSTFALPILLLLMFDLVLAKSLNISGDSDPLDGFVPMIAMAGSMYGAMGTGESLFAERQGGLLRRFWVLPIHRSAGLVGRLLAECGRTLVATVLVLVIGLVLGMRFEQGFAGALGAVVVPVILIVGFTPLVITVGVSAIGDKVVQLFSIVVLVGMFFNSGFVPVRNYPGWLQPIVRGQPMSCAIEAMRGFLGGGPIATPLLQTLAWAVGLVVVFGALAVRGYRKAAES</sequence>
<accession>A0ABP9KVU2</accession>
<feature type="transmembrane region" description="Helical" evidence="6">
    <location>
        <begin position="187"/>
        <end position="206"/>
    </location>
</feature>
<feature type="transmembrane region" description="Helical" evidence="6">
    <location>
        <begin position="78"/>
        <end position="100"/>
    </location>
</feature>
<dbReference type="PROSITE" id="PS51012">
    <property type="entry name" value="ABC_TM2"/>
    <property type="match status" value="1"/>
</dbReference>
<evidence type="ECO:0000259" key="7">
    <source>
        <dbReference type="PROSITE" id="PS51012"/>
    </source>
</evidence>
<dbReference type="InterPro" id="IPR052902">
    <property type="entry name" value="ABC-2_transporter"/>
</dbReference>
<keyword evidence="6" id="KW-1003">Cell membrane</keyword>
<feature type="transmembrane region" description="Helical" evidence="6">
    <location>
        <begin position="121"/>
        <end position="148"/>
    </location>
</feature>
<proteinExistence type="inferred from homology"/>
<reference evidence="9" key="1">
    <citation type="journal article" date="2019" name="Int. J. Syst. Evol. Microbiol.">
        <title>The Global Catalogue of Microorganisms (GCM) 10K type strain sequencing project: providing services to taxonomists for standard genome sequencing and annotation.</title>
        <authorList>
            <consortium name="The Broad Institute Genomics Platform"/>
            <consortium name="The Broad Institute Genome Sequencing Center for Infectious Disease"/>
            <person name="Wu L."/>
            <person name="Ma J."/>
        </authorList>
    </citation>
    <scope>NUCLEOTIDE SEQUENCE [LARGE SCALE GENOMIC DNA]</scope>
    <source>
        <strain evidence="9">JCM 18298</strain>
    </source>
</reference>
<feature type="transmembrane region" description="Helical" evidence="6">
    <location>
        <begin position="154"/>
        <end position="180"/>
    </location>
</feature>
<dbReference type="Pfam" id="PF01061">
    <property type="entry name" value="ABC2_membrane"/>
    <property type="match status" value="1"/>
</dbReference>
<keyword evidence="5" id="KW-0046">Antibiotic resistance</keyword>
<dbReference type="PIRSF" id="PIRSF006648">
    <property type="entry name" value="DrrB"/>
    <property type="match status" value="1"/>
</dbReference>
<feature type="domain" description="ABC transmembrane type-2" evidence="7">
    <location>
        <begin position="42"/>
        <end position="269"/>
    </location>
</feature>
<keyword evidence="9" id="KW-1185">Reference proteome</keyword>
<evidence type="ECO:0000256" key="5">
    <source>
        <dbReference type="ARBA" id="ARBA00023251"/>
    </source>
</evidence>
<keyword evidence="3 6" id="KW-1133">Transmembrane helix</keyword>
<evidence type="ECO:0000256" key="6">
    <source>
        <dbReference type="RuleBase" id="RU361157"/>
    </source>
</evidence>
<dbReference type="InterPro" id="IPR013525">
    <property type="entry name" value="ABC2_TM"/>
</dbReference>
<dbReference type="PANTHER" id="PTHR43027:SF1">
    <property type="entry name" value="DOXORUBICIN RESISTANCE ABC TRANSPORTER PERMEASE PROTEIN DRRC-RELATED"/>
    <property type="match status" value="1"/>
</dbReference>